<sequence length="874" mass="98021">MAPGPQAFYCLWQDREIRERLFELLPKEDICHIRLASSACCNLVTKRLFLRTHLTFTANTFTRQSKIEALSRIGHHIEHLTFYFPHSDATFLPPLVHPETGREISFLYAPHTSMASVLERPKFANSGLGEILTLQYPPLFHAASNVPSFINAMKHLRNMRHLTIKTPGQDPQERYRRDIVDYALISLRISVERAPLTKLAKLTLASVHPSAFLYLRHTPGGFGCLPSAGRRWRQVRKMHISAESWDFYGPAPGRDHLKTMDDFVRSFAGSLEKFTFAWVGRHKGPCPLALAADPLFAPPRSSRKLFHEVTSPMSPLPPAPARQPVAFRRVRHLAIRNATMNAPQVADLVRSHRHCVREFDFENVVLINGDSWDDALDPLVSRTSRSGRDHWTRYSSATISDVGSVHSPSPEVLAEDLPAPSAAVAAVSEELLHLDINLFRDEYDDGDESQDAEEIYLPSDVEAARKASLSFPNKLKKRRVTKKRRKRKESHPRREEEAAEQQHRERRHRRERSEEDSPSPPEKQHHHRRFWHKKPKEPSFEENPQVSASSSSSSASLFPASAYSTPSHSRQPSNESLYCRRPQDPPQVTIPHHQPSRGRLFGEVDSIYSATSSPASSISSRRLLFGEITPPGSGSEPDLSHSPIDEEDEEEDDSSILGSYFRPKTPPTPTTPTPHSAIPMPLLPSAMPRSSYSRTSPPPSSSSYYYYGNNNNNNNHYSTATPMTITPMMPSVKKMDISAPILDTKPSMPALLQPTVYDPTADLCSEITAVQRDLEAEEAQRLVAEDVDAQVSALRRAKELVLSRLAGRGGEFYNNNNNNGGGGAPAAAPKKENFLSSARFREGLFGRGMSSMASSVHQQQVDHRSMDVPILFSR</sequence>
<evidence type="ECO:0000313" key="3">
    <source>
        <dbReference type="Proteomes" id="UP000012174"/>
    </source>
</evidence>
<name>M7SLN0_EUTLA</name>
<dbReference type="EMBL" id="KB706946">
    <property type="protein sequence ID" value="EMR65092.1"/>
    <property type="molecule type" value="Genomic_DNA"/>
</dbReference>
<feature type="compositionally biased region" description="Low complexity" evidence="1">
    <location>
        <begin position="690"/>
        <end position="704"/>
    </location>
</feature>
<evidence type="ECO:0008006" key="4">
    <source>
        <dbReference type="Google" id="ProtNLM"/>
    </source>
</evidence>
<feature type="compositionally biased region" description="Polar residues" evidence="1">
    <location>
        <begin position="565"/>
        <end position="576"/>
    </location>
</feature>
<accession>M7SLN0</accession>
<evidence type="ECO:0000313" key="2">
    <source>
        <dbReference type="EMBL" id="EMR65092.1"/>
    </source>
</evidence>
<gene>
    <name evidence="2" type="ORF">UCREL1_7948</name>
</gene>
<keyword evidence="3" id="KW-1185">Reference proteome</keyword>
<evidence type="ECO:0000256" key="1">
    <source>
        <dbReference type="SAM" id="MobiDB-lite"/>
    </source>
</evidence>
<dbReference type="HOGENOM" id="CLU_009555_0_0_1"/>
<dbReference type="AlphaFoldDB" id="M7SLN0"/>
<dbReference type="eggNOG" id="ENOG502SKB7">
    <property type="taxonomic scope" value="Eukaryota"/>
</dbReference>
<feature type="compositionally biased region" description="Low complexity" evidence="1">
    <location>
        <begin position="547"/>
        <end position="564"/>
    </location>
</feature>
<reference evidence="3" key="1">
    <citation type="journal article" date="2013" name="Genome Announc.">
        <title>Draft genome sequence of the grapevine dieback fungus Eutypa lata UCR-EL1.</title>
        <authorList>
            <person name="Blanco-Ulate B."/>
            <person name="Rolshausen P.E."/>
            <person name="Cantu D."/>
        </authorList>
    </citation>
    <scope>NUCLEOTIDE SEQUENCE [LARGE SCALE GENOMIC DNA]</scope>
    <source>
        <strain evidence="3">UCR-EL1</strain>
    </source>
</reference>
<dbReference type="KEGG" id="ela:UCREL1_7948"/>
<feature type="region of interest" description="Disordered" evidence="1">
    <location>
        <begin position="625"/>
        <end position="704"/>
    </location>
</feature>
<feature type="compositionally biased region" description="Basic residues" evidence="1">
    <location>
        <begin position="524"/>
        <end position="535"/>
    </location>
</feature>
<protein>
    <recommendedName>
        <fullName evidence="4">F-box domain-containing protein</fullName>
    </recommendedName>
</protein>
<dbReference type="OMA" id="EDICHIR"/>
<feature type="compositionally biased region" description="Basic residues" evidence="1">
    <location>
        <begin position="474"/>
        <end position="491"/>
    </location>
</feature>
<feature type="compositionally biased region" description="Acidic residues" evidence="1">
    <location>
        <begin position="645"/>
        <end position="654"/>
    </location>
</feature>
<feature type="compositionally biased region" description="Basic and acidic residues" evidence="1">
    <location>
        <begin position="492"/>
        <end position="503"/>
    </location>
</feature>
<dbReference type="Proteomes" id="UP000012174">
    <property type="component" value="Unassembled WGS sequence"/>
</dbReference>
<feature type="region of interest" description="Disordered" evidence="1">
    <location>
        <begin position="468"/>
        <end position="598"/>
    </location>
</feature>
<dbReference type="OrthoDB" id="5327538at2759"/>
<proteinExistence type="predicted"/>
<organism evidence="2 3">
    <name type="scientific">Eutypa lata (strain UCR-EL1)</name>
    <name type="common">Grapevine dieback disease fungus</name>
    <name type="synonym">Eutypa armeniacae</name>
    <dbReference type="NCBI Taxonomy" id="1287681"/>
    <lineage>
        <taxon>Eukaryota</taxon>
        <taxon>Fungi</taxon>
        <taxon>Dikarya</taxon>
        <taxon>Ascomycota</taxon>
        <taxon>Pezizomycotina</taxon>
        <taxon>Sordariomycetes</taxon>
        <taxon>Xylariomycetidae</taxon>
        <taxon>Xylariales</taxon>
        <taxon>Diatrypaceae</taxon>
        <taxon>Eutypa</taxon>
    </lineage>
</organism>